<organism evidence="2 3">
    <name type="scientific">Cochliobolus sativus</name>
    <name type="common">Common root rot and spot blotch fungus</name>
    <name type="synonym">Bipolaris sorokiniana</name>
    <dbReference type="NCBI Taxonomy" id="45130"/>
    <lineage>
        <taxon>Eukaryota</taxon>
        <taxon>Fungi</taxon>
        <taxon>Dikarya</taxon>
        <taxon>Ascomycota</taxon>
        <taxon>Pezizomycotina</taxon>
        <taxon>Dothideomycetes</taxon>
        <taxon>Pleosporomycetidae</taxon>
        <taxon>Pleosporales</taxon>
        <taxon>Pleosporineae</taxon>
        <taxon>Pleosporaceae</taxon>
        <taxon>Bipolaris</taxon>
    </lineage>
</organism>
<reference evidence="2" key="1">
    <citation type="submission" date="2019-11" db="EMBL/GenBank/DDBJ databases">
        <title>Bipolaris sorokiniana Genome sequencing.</title>
        <authorList>
            <person name="Wang H."/>
        </authorList>
    </citation>
    <scope>NUCLEOTIDE SEQUENCE</scope>
</reference>
<dbReference type="Proteomes" id="UP000624244">
    <property type="component" value="Unassembled WGS sequence"/>
</dbReference>
<proteinExistence type="predicted"/>
<accession>A0A8H5ZAG1</accession>
<evidence type="ECO:0000313" key="3">
    <source>
        <dbReference type="Proteomes" id="UP000624244"/>
    </source>
</evidence>
<keyword evidence="1" id="KW-1133">Transmembrane helix</keyword>
<gene>
    <name evidence="2" type="ORF">GGP41_009507</name>
</gene>
<keyword evidence="1" id="KW-0472">Membrane</keyword>
<feature type="transmembrane region" description="Helical" evidence="1">
    <location>
        <begin position="40"/>
        <end position="61"/>
    </location>
</feature>
<evidence type="ECO:0000313" key="2">
    <source>
        <dbReference type="EMBL" id="KAF5845712.1"/>
    </source>
</evidence>
<dbReference type="EMBL" id="WNKQ01000018">
    <property type="protein sequence ID" value="KAF5845712.1"/>
    <property type="molecule type" value="Genomic_DNA"/>
</dbReference>
<evidence type="ECO:0000256" key="1">
    <source>
        <dbReference type="SAM" id="Phobius"/>
    </source>
</evidence>
<protein>
    <submittedName>
        <fullName evidence="2">Uncharacterized protein</fullName>
    </submittedName>
</protein>
<sequence>MNTKTSTVTPTSYMNVSNTAMASSANEAIVNNENTESLSVTISFGVLGLVVAMAASAHVTLKKNG</sequence>
<dbReference type="AlphaFoldDB" id="A0A8H5ZAG1"/>
<keyword evidence="1" id="KW-0812">Transmembrane</keyword>
<comment type="caution">
    <text evidence="2">The sequence shown here is derived from an EMBL/GenBank/DDBJ whole genome shotgun (WGS) entry which is preliminary data.</text>
</comment>
<name>A0A8H5ZAG1_COCSA</name>